<evidence type="ECO:0000313" key="1">
    <source>
        <dbReference type="EMBL" id="KAK1322782.1"/>
    </source>
</evidence>
<evidence type="ECO:0000313" key="2">
    <source>
        <dbReference type="Proteomes" id="UP001180020"/>
    </source>
</evidence>
<comment type="caution">
    <text evidence="1">The sequence shown here is derived from an EMBL/GenBank/DDBJ whole genome shotgun (WGS) entry which is preliminary data.</text>
</comment>
<dbReference type="EMBL" id="JAUJYO010000002">
    <property type="protein sequence ID" value="KAK1322782.1"/>
    <property type="molecule type" value="Genomic_DNA"/>
</dbReference>
<dbReference type="Proteomes" id="UP001180020">
    <property type="component" value="Unassembled WGS sequence"/>
</dbReference>
<reference evidence="1" key="1">
    <citation type="journal article" date="2023" name="Nat. Commun.">
        <title>Diploid and tetraploid genomes of Acorus and the evolution of monocots.</title>
        <authorList>
            <person name="Ma L."/>
            <person name="Liu K.W."/>
            <person name="Li Z."/>
            <person name="Hsiao Y.Y."/>
            <person name="Qi Y."/>
            <person name="Fu T."/>
            <person name="Tang G.D."/>
            <person name="Zhang D."/>
            <person name="Sun W.H."/>
            <person name="Liu D.K."/>
            <person name="Li Y."/>
            <person name="Chen G.Z."/>
            <person name="Liu X.D."/>
            <person name="Liao X.Y."/>
            <person name="Jiang Y.T."/>
            <person name="Yu X."/>
            <person name="Hao Y."/>
            <person name="Huang J."/>
            <person name="Zhao X.W."/>
            <person name="Ke S."/>
            <person name="Chen Y.Y."/>
            <person name="Wu W.L."/>
            <person name="Hsu J.L."/>
            <person name="Lin Y.F."/>
            <person name="Huang M.D."/>
            <person name="Li C.Y."/>
            <person name="Huang L."/>
            <person name="Wang Z.W."/>
            <person name="Zhao X."/>
            <person name="Zhong W.Y."/>
            <person name="Peng D.H."/>
            <person name="Ahmad S."/>
            <person name="Lan S."/>
            <person name="Zhang J.S."/>
            <person name="Tsai W.C."/>
            <person name="Van de Peer Y."/>
            <person name="Liu Z.J."/>
        </authorList>
    </citation>
    <scope>NUCLEOTIDE SEQUENCE</scope>
    <source>
        <strain evidence="1">CP</strain>
    </source>
</reference>
<accession>A0AAV9FAN3</accession>
<proteinExistence type="predicted"/>
<organism evidence="1 2">
    <name type="scientific">Acorus calamus</name>
    <name type="common">Sweet flag</name>
    <dbReference type="NCBI Taxonomy" id="4465"/>
    <lineage>
        <taxon>Eukaryota</taxon>
        <taxon>Viridiplantae</taxon>
        <taxon>Streptophyta</taxon>
        <taxon>Embryophyta</taxon>
        <taxon>Tracheophyta</taxon>
        <taxon>Spermatophyta</taxon>
        <taxon>Magnoliopsida</taxon>
        <taxon>Liliopsida</taxon>
        <taxon>Acoraceae</taxon>
        <taxon>Acorus</taxon>
    </lineage>
</organism>
<dbReference type="AlphaFoldDB" id="A0AAV9FAN3"/>
<name>A0AAV9FAN3_ACOCL</name>
<keyword evidence="2" id="KW-1185">Reference proteome</keyword>
<reference evidence="1" key="2">
    <citation type="submission" date="2023-06" db="EMBL/GenBank/DDBJ databases">
        <authorList>
            <person name="Ma L."/>
            <person name="Liu K.-W."/>
            <person name="Li Z."/>
            <person name="Hsiao Y.-Y."/>
            <person name="Qi Y."/>
            <person name="Fu T."/>
            <person name="Tang G."/>
            <person name="Zhang D."/>
            <person name="Sun W.-H."/>
            <person name="Liu D.-K."/>
            <person name="Li Y."/>
            <person name="Chen G.-Z."/>
            <person name="Liu X.-D."/>
            <person name="Liao X.-Y."/>
            <person name="Jiang Y.-T."/>
            <person name="Yu X."/>
            <person name="Hao Y."/>
            <person name="Huang J."/>
            <person name="Zhao X.-W."/>
            <person name="Ke S."/>
            <person name="Chen Y.-Y."/>
            <person name="Wu W.-L."/>
            <person name="Hsu J.-L."/>
            <person name="Lin Y.-F."/>
            <person name="Huang M.-D."/>
            <person name="Li C.-Y."/>
            <person name="Huang L."/>
            <person name="Wang Z.-W."/>
            <person name="Zhao X."/>
            <person name="Zhong W.-Y."/>
            <person name="Peng D.-H."/>
            <person name="Ahmad S."/>
            <person name="Lan S."/>
            <person name="Zhang J.-S."/>
            <person name="Tsai W.-C."/>
            <person name="Van De Peer Y."/>
            <person name="Liu Z.-J."/>
        </authorList>
    </citation>
    <scope>NUCLEOTIDE SEQUENCE</scope>
    <source>
        <strain evidence="1">CP</strain>
        <tissue evidence="1">Leaves</tissue>
    </source>
</reference>
<protein>
    <submittedName>
        <fullName evidence="1">Uncharacterized protein</fullName>
    </submittedName>
</protein>
<gene>
    <name evidence="1" type="ORF">QJS10_CPA02g00913</name>
</gene>
<sequence length="188" mass="21369">MSKVRFLAAQNVSATVTNQTNLIGSIDGVESEGRAREAVESVADHHGSHEHGQCSYGFAVEEDDWGRLTKFTKQLSAASLNRQYGRKVERRSKKELNKAFPMMSATTGLKTHDYIQISPRLHKLRRPPCPRPKHQRRRDPRCLQEVWSSRLVLQLSIDPSRTTIPATVRTEKDDYDRREGAVGEMAQE</sequence>